<comment type="caution">
    <text evidence="3">The sequence shown here is derived from an EMBL/GenBank/DDBJ whole genome shotgun (WGS) entry which is preliminary data.</text>
</comment>
<evidence type="ECO:0000313" key="4">
    <source>
        <dbReference type="Proteomes" id="UP000478636"/>
    </source>
</evidence>
<evidence type="ECO:0000256" key="1">
    <source>
        <dbReference type="SAM" id="Coils"/>
    </source>
</evidence>
<feature type="coiled-coil region" evidence="1">
    <location>
        <begin position="27"/>
        <end position="92"/>
    </location>
</feature>
<gene>
    <name evidence="3" type="ORF">GQS40_06450</name>
</gene>
<name>A0A6L7AFW6_LEULA</name>
<protein>
    <recommendedName>
        <fullName evidence="5">Scaffolding protein</fullName>
    </recommendedName>
</protein>
<feature type="region of interest" description="Disordered" evidence="2">
    <location>
        <begin position="156"/>
        <end position="177"/>
    </location>
</feature>
<dbReference type="Proteomes" id="UP000478636">
    <property type="component" value="Unassembled WGS sequence"/>
</dbReference>
<dbReference type="EMBL" id="WSZI01000013">
    <property type="protein sequence ID" value="MWN21311.1"/>
    <property type="molecule type" value="Genomic_DNA"/>
</dbReference>
<evidence type="ECO:0000313" key="3">
    <source>
        <dbReference type="EMBL" id="MWN21311.1"/>
    </source>
</evidence>
<keyword evidence="1" id="KW-0175">Coiled coil</keyword>
<evidence type="ECO:0008006" key="5">
    <source>
        <dbReference type="Google" id="ProtNLM"/>
    </source>
</evidence>
<evidence type="ECO:0000256" key="2">
    <source>
        <dbReference type="SAM" id="MobiDB-lite"/>
    </source>
</evidence>
<dbReference type="AlphaFoldDB" id="A0A6L7AFW6"/>
<organism evidence="3 4">
    <name type="scientific">Leuconostoc lactis</name>
    <dbReference type="NCBI Taxonomy" id="1246"/>
    <lineage>
        <taxon>Bacteria</taxon>
        <taxon>Bacillati</taxon>
        <taxon>Bacillota</taxon>
        <taxon>Bacilli</taxon>
        <taxon>Lactobacillales</taxon>
        <taxon>Lactobacillaceae</taxon>
        <taxon>Leuconostoc</taxon>
    </lineage>
</organism>
<dbReference type="Pfam" id="PF06810">
    <property type="entry name" value="Phage_scaffold"/>
    <property type="match status" value="1"/>
</dbReference>
<dbReference type="InterPro" id="IPR009636">
    <property type="entry name" value="SCAF"/>
</dbReference>
<accession>A0A6L7AFW6</accession>
<proteinExistence type="predicted"/>
<sequence>MKTEDLTAIGLTKEQVDSVFKLHGQEVNDLNAQVLTLTAERDGYQSQVEDVTTRLNDAKAAAGNNAELTAQLQQLQSDLDSAKQEAENRVSQTKVDYELKLALKENGALNDKAVSALLDRDVIKLDKEGKITGLSEQIEAVKAENPFLFETQADPVKPKIVNGGNPNPNPGGSGKALADYTYKELSDLKSNNPTEYQALLGGN</sequence>
<reference evidence="3 4" key="1">
    <citation type="submission" date="2019-12" db="EMBL/GenBank/DDBJ databases">
        <title>Complete genome sequence of Leuconostoc lactis strain AVN1 provides insights into metabolic potential.</title>
        <authorList>
            <person name="Besrour N."/>
            <person name="Najjari A."/>
            <person name="Fhoula I."/>
            <person name="Jaballah S."/>
            <person name="Klibi N."/>
            <person name="Ouzari H.I."/>
        </authorList>
    </citation>
    <scope>NUCLEOTIDE SEQUENCE [LARGE SCALE GENOMIC DNA]</scope>
    <source>
        <strain evidence="3 4">AVN1</strain>
    </source>
</reference>